<keyword evidence="9" id="KW-1185">Reference proteome</keyword>
<evidence type="ECO:0000256" key="3">
    <source>
        <dbReference type="ARBA" id="ARBA00022722"/>
    </source>
</evidence>
<evidence type="ECO:0000256" key="5">
    <source>
        <dbReference type="ARBA" id="ARBA00022801"/>
    </source>
</evidence>
<evidence type="ECO:0000313" key="8">
    <source>
        <dbReference type="EMBL" id="GBQ07997.1"/>
    </source>
</evidence>
<evidence type="ECO:0000256" key="1">
    <source>
        <dbReference type="ARBA" id="ARBA00006620"/>
    </source>
</evidence>
<dbReference type="Proteomes" id="UP001062901">
    <property type="component" value="Unassembled WGS sequence"/>
</dbReference>
<dbReference type="Pfam" id="PF07927">
    <property type="entry name" value="HicA_toxin"/>
    <property type="match status" value="1"/>
</dbReference>
<dbReference type="PANTHER" id="PTHR34873">
    <property type="entry name" value="SSR1766 PROTEIN"/>
    <property type="match status" value="1"/>
</dbReference>
<gene>
    <name evidence="8" type="ORF">AA15669_1611</name>
</gene>
<evidence type="ECO:0000256" key="6">
    <source>
        <dbReference type="ARBA" id="ARBA00022884"/>
    </source>
</evidence>
<keyword evidence="5" id="KW-0378">Hydrolase</keyword>
<dbReference type="SUPFAM" id="SSF54786">
    <property type="entry name" value="YcfA/nrd intein domain"/>
    <property type="match status" value="1"/>
</dbReference>
<keyword evidence="2" id="KW-1277">Toxin-antitoxin system</keyword>
<sequence length="76" mass="8594">MYFSVEYSKYSVYKIPMNSAKLIRELTKAGWKEVSCRGSHHIFKHLDHGHSVTVPHPKKDLSKGLVAAIRKQAGLS</sequence>
<reference evidence="8" key="1">
    <citation type="submission" date="2013-04" db="EMBL/GenBank/DDBJ databases">
        <title>The genome sequencing project of 58 acetic acid bacteria.</title>
        <authorList>
            <person name="Okamoto-Kainuma A."/>
            <person name="Ishikawa M."/>
            <person name="Umino S."/>
            <person name="Koizumi Y."/>
            <person name="Shiwa Y."/>
            <person name="Yoshikawa H."/>
            <person name="Matsutani M."/>
            <person name="Matsushita K."/>
        </authorList>
    </citation>
    <scope>NUCLEOTIDE SEQUENCE</scope>
    <source>
        <strain evidence="8">DSM 15669</strain>
    </source>
</reference>
<dbReference type="PANTHER" id="PTHR34873:SF3">
    <property type="entry name" value="ADDICTION MODULE TOXIN, HICA FAMILY"/>
    <property type="match status" value="1"/>
</dbReference>
<proteinExistence type="inferred from homology"/>
<protein>
    <recommendedName>
        <fullName evidence="10">Addiction module toxin, HicA family</fullName>
    </recommendedName>
</protein>
<keyword evidence="4" id="KW-0255">Endonuclease</keyword>
<comment type="caution">
    <text evidence="8">The sequence shown here is derived from an EMBL/GenBank/DDBJ whole genome shotgun (WGS) entry which is preliminary data.</text>
</comment>
<dbReference type="Gene3D" id="3.30.920.30">
    <property type="entry name" value="Hypothetical protein"/>
    <property type="match status" value="1"/>
</dbReference>
<keyword evidence="7" id="KW-0346">Stress response</keyword>
<evidence type="ECO:0000256" key="7">
    <source>
        <dbReference type="ARBA" id="ARBA00023016"/>
    </source>
</evidence>
<name>A0ABQ0P091_9PROT</name>
<evidence type="ECO:0008006" key="10">
    <source>
        <dbReference type="Google" id="ProtNLM"/>
    </source>
</evidence>
<evidence type="ECO:0000313" key="9">
    <source>
        <dbReference type="Proteomes" id="UP001062901"/>
    </source>
</evidence>
<dbReference type="EMBL" id="BAQD01000061">
    <property type="protein sequence ID" value="GBQ07997.1"/>
    <property type="molecule type" value="Genomic_DNA"/>
</dbReference>
<organism evidence="8 9">
    <name type="scientific">Saccharibacter floricola DSM 15669</name>
    <dbReference type="NCBI Taxonomy" id="1123227"/>
    <lineage>
        <taxon>Bacteria</taxon>
        <taxon>Pseudomonadati</taxon>
        <taxon>Pseudomonadota</taxon>
        <taxon>Alphaproteobacteria</taxon>
        <taxon>Acetobacterales</taxon>
        <taxon>Acetobacteraceae</taxon>
        <taxon>Saccharibacter</taxon>
    </lineage>
</organism>
<accession>A0ABQ0P091</accession>
<keyword evidence="3" id="KW-0540">Nuclease</keyword>
<keyword evidence="6" id="KW-0694">RNA-binding</keyword>
<evidence type="ECO:0000256" key="2">
    <source>
        <dbReference type="ARBA" id="ARBA00022649"/>
    </source>
</evidence>
<dbReference type="InterPro" id="IPR012933">
    <property type="entry name" value="HicA_mRNA_interferase"/>
</dbReference>
<dbReference type="InterPro" id="IPR038570">
    <property type="entry name" value="HicA_sf"/>
</dbReference>
<evidence type="ECO:0000256" key="4">
    <source>
        <dbReference type="ARBA" id="ARBA00022759"/>
    </source>
</evidence>
<comment type="similarity">
    <text evidence="1">Belongs to the HicA mRNA interferase family.</text>
</comment>